<gene>
    <name evidence="1" type="ORF">LCGC14_2121660</name>
</gene>
<proteinExistence type="predicted"/>
<comment type="caution">
    <text evidence="1">The sequence shown here is derived from an EMBL/GenBank/DDBJ whole genome shotgun (WGS) entry which is preliminary data.</text>
</comment>
<dbReference type="EMBL" id="LAZR01026431">
    <property type="protein sequence ID" value="KKL68772.1"/>
    <property type="molecule type" value="Genomic_DNA"/>
</dbReference>
<name>A0A0F9H0E8_9ZZZZ</name>
<reference evidence="1" key="1">
    <citation type="journal article" date="2015" name="Nature">
        <title>Complex archaea that bridge the gap between prokaryotes and eukaryotes.</title>
        <authorList>
            <person name="Spang A."/>
            <person name="Saw J.H."/>
            <person name="Jorgensen S.L."/>
            <person name="Zaremba-Niedzwiedzka K."/>
            <person name="Martijn J."/>
            <person name="Lind A.E."/>
            <person name="van Eijk R."/>
            <person name="Schleper C."/>
            <person name="Guy L."/>
            <person name="Ettema T.J."/>
        </authorList>
    </citation>
    <scope>NUCLEOTIDE SEQUENCE</scope>
</reference>
<protein>
    <submittedName>
        <fullName evidence="1">Uncharacterized protein</fullName>
    </submittedName>
</protein>
<dbReference type="AlphaFoldDB" id="A0A0F9H0E8"/>
<evidence type="ECO:0000313" key="1">
    <source>
        <dbReference type="EMBL" id="KKL68772.1"/>
    </source>
</evidence>
<organism evidence="1">
    <name type="scientific">marine sediment metagenome</name>
    <dbReference type="NCBI Taxonomy" id="412755"/>
    <lineage>
        <taxon>unclassified sequences</taxon>
        <taxon>metagenomes</taxon>
        <taxon>ecological metagenomes</taxon>
    </lineage>
</organism>
<accession>A0A0F9H0E8</accession>
<sequence>MPKTTIKDFELFKQECQKWINYFGLKEWRVDYAHDSLSENTVAELAWDMSNMTALISLNVVMDKDSYCNILPISPFHEICELLLTKLRTSGKSRFLNPDEIEEHNHEIVRILENTIFRDIKI</sequence>